<dbReference type="FunFam" id="1.25.10.10:FF:000219">
    <property type="entry name" value="Importin subunit beta-2"/>
    <property type="match status" value="1"/>
</dbReference>
<keyword evidence="3" id="KW-0963">Cytoplasm</keyword>
<dbReference type="OrthoDB" id="951172at2759"/>
<evidence type="ECO:0000313" key="9">
    <source>
        <dbReference type="Proteomes" id="UP000698800"/>
    </source>
</evidence>
<accession>A0A9P8I987</accession>
<dbReference type="Pfam" id="PF13513">
    <property type="entry name" value="HEAT_EZ"/>
    <property type="match status" value="1"/>
</dbReference>
<comment type="caution">
    <text evidence="8">The sequence shown here is derived from an EMBL/GenBank/DDBJ whole genome shotgun (WGS) entry which is preliminary data.</text>
</comment>
<dbReference type="Proteomes" id="UP000698800">
    <property type="component" value="Unassembled WGS sequence"/>
</dbReference>
<dbReference type="InterPro" id="IPR040122">
    <property type="entry name" value="Importin_beta"/>
</dbReference>
<feature type="region of interest" description="Disordered" evidence="6">
    <location>
        <begin position="364"/>
        <end position="383"/>
    </location>
</feature>
<keyword evidence="9" id="KW-1185">Reference proteome</keyword>
<evidence type="ECO:0000259" key="7">
    <source>
        <dbReference type="SMART" id="SM00913"/>
    </source>
</evidence>
<protein>
    <recommendedName>
        <fullName evidence="7">Importin N-terminal domain-containing protein</fullName>
    </recommendedName>
</protein>
<keyword evidence="4" id="KW-0677">Repeat</keyword>
<proteinExistence type="predicted"/>
<reference evidence="8" key="1">
    <citation type="submission" date="2021-03" db="EMBL/GenBank/DDBJ databases">
        <title>Comparative genomics and phylogenomic investigation of the class Geoglossomycetes provide insights into ecological specialization and systematics.</title>
        <authorList>
            <person name="Melie T."/>
            <person name="Pirro S."/>
            <person name="Miller A.N."/>
            <person name="Quandt A."/>
        </authorList>
    </citation>
    <scope>NUCLEOTIDE SEQUENCE</scope>
    <source>
        <strain evidence="8">GBOQ0MN5Z8</strain>
    </source>
</reference>
<dbReference type="GO" id="GO:0031267">
    <property type="term" value="F:small GTPase binding"/>
    <property type="evidence" value="ECO:0007669"/>
    <property type="project" value="InterPro"/>
</dbReference>
<evidence type="ECO:0000256" key="2">
    <source>
        <dbReference type="ARBA" id="ARBA00022448"/>
    </source>
</evidence>
<organism evidence="8 9">
    <name type="scientific">Glutinoglossum americanum</name>
    <dbReference type="NCBI Taxonomy" id="1670608"/>
    <lineage>
        <taxon>Eukaryota</taxon>
        <taxon>Fungi</taxon>
        <taxon>Dikarya</taxon>
        <taxon>Ascomycota</taxon>
        <taxon>Pezizomycotina</taxon>
        <taxon>Geoglossomycetes</taxon>
        <taxon>Geoglossales</taxon>
        <taxon>Geoglossaceae</taxon>
        <taxon>Glutinoglossum</taxon>
    </lineage>
</organism>
<dbReference type="InterPro" id="IPR011989">
    <property type="entry name" value="ARM-like"/>
</dbReference>
<evidence type="ECO:0000256" key="1">
    <source>
        <dbReference type="ARBA" id="ARBA00004496"/>
    </source>
</evidence>
<dbReference type="GO" id="GO:0006606">
    <property type="term" value="P:protein import into nucleus"/>
    <property type="evidence" value="ECO:0007669"/>
    <property type="project" value="InterPro"/>
</dbReference>
<evidence type="ECO:0000313" key="8">
    <source>
        <dbReference type="EMBL" id="KAH0543242.1"/>
    </source>
</evidence>
<keyword evidence="2" id="KW-0813">Transport</keyword>
<dbReference type="EMBL" id="JAGHQL010000036">
    <property type="protein sequence ID" value="KAH0543242.1"/>
    <property type="molecule type" value="Genomic_DNA"/>
</dbReference>
<dbReference type="FunFam" id="1.25.10.10:FF:000313">
    <property type="entry name" value="Importin beta-2 subunit, putative"/>
    <property type="match status" value="1"/>
</dbReference>
<gene>
    <name evidence="8" type="ORF">FGG08_002406</name>
</gene>
<dbReference type="PANTHER" id="PTHR10527">
    <property type="entry name" value="IMPORTIN BETA"/>
    <property type="match status" value="1"/>
</dbReference>
<evidence type="ECO:0000256" key="4">
    <source>
        <dbReference type="ARBA" id="ARBA00022737"/>
    </source>
</evidence>
<dbReference type="GO" id="GO:0005737">
    <property type="term" value="C:cytoplasm"/>
    <property type="evidence" value="ECO:0007669"/>
    <property type="project" value="UniProtKB-SubCell"/>
</dbReference>
<dbReference type="SUPFAM" id="SSF48371">
    <property type="entry name" value="ARM repeat"/>
    <property type="match status" value="1"/>
</dbReference>
<dbReference type="InterPro" id="IPR001494">
    <property type="entry name" value="Importin-beta_N"/>
</dbReference>
<name>A0A9P8I987_9PEZI</name>
<dbReference type="InterPro" id="IPR016024">
    <property type="entry name" value="ARM-type_fold"/>
</dbReference>
<comment type="subcellular location">
    <subcellularLocation>
        <location evidence="1">Cytoplasm</location>
    </subcellularLocation>
</comment>
<evidence type="ECO:0000256" key="6">
    <source>
        <dbReference type="SAM" id="MobiDB-lite"/>
    </source>
</evidence>
<dbReference type="SMART" id="SM00913">
    <property type="entry name" value="IBN_N"/>
    <property type="match status" value="1"/>
</dbReference>
<evidence type="ECO:0000256" key="5">
    <source>
        <dbReference type="ARBA" id="ARBA00022927"/>
    </source>
</evidence>
<dbReference type="GO" id="GO:0005634">
    <property type="term" value="C:nucleus"/>
    <property type="evidence" value="ECO:0007669"/>
    <property type="project" value="UniProtKB-ARBA"/>
</dbReference>
<feature type="domain" description="Importin N-terminal" evidence="7">
    <location>
        <begin position="32"/>
        <end position="109"/>
    </location>
</feature>
<sequence length="957" mass="105945">MDWQPLEEPLRQLAGYLKDSLSGHDQIAQKHATLMLSQAESSPDINNYLTYLVINIQPPPVLTFNREDFHAIRCAAAVMLKNDIKNSYKRIPASSLTYIRSSIFLGLEDPNSQIRNYAGNVITEIVRQGGILGWQELLPGLFSLVGNEGGSVSPGAQEGAMGALTKVCEDNKQGLDREYGGQRPLNFIIPKLLEFTSSPIAKVRANALASLNVFIPQKSQALLLSLDTLLARLFLLANDPSNEVRRHVCRAFVHLVDIRPDKIAPHMEGLVDYMVSQQRKTDDPELALDAAEFWLCVGEHDNLRVALGPFLPKIVPVLLESMVYSEEEIMMLEGGEDDADEDDRVEDIKPNFAKSKASRTVAAANGETDIEDPDGILDPGANGSSGGRYSKIADLYDDLSEGEIEEYDDADDGADPEDRWTLRKCSAAALDVLASVFHGPVFEITLPYLKDNLRHAEWPYREAAVLALGAVADGCLHVVTPHLPDLVLYLVSLLNDPEPLVRQITCWTLGRYSLWASHLNDPADRARYFEPMMEGILTKMLDNNKRVQEAGASAFANLEEQGKSRLTPYAEPIVRQFVRCFGKYKDRNMFILYDCVQTLAEHVGQGLARPDLVDILMPALIHRWNKVSDKSRELFPLLECLSYVATALGSTFSPFAGPIFSRCVRIIHQNLEEYLAAVNNVALDSPDKDFLVTSLDLLSAIIQALEPEKSADLLAASQPSFFELLTFCMEDPSNDVRQSSYALLGDCAIYVFPQLQPFLPTILPILSGQLDLDKIPAKQMDTGFSVVNNACWSCGEIAMRHGKAMAPYVNTIVLRLTDIITSPNVPNSLTENAAIALGRLGMGSFQEVAPHLGNFAEQFLDAAEKVEFTDEKATAFEGFTMVVGQNPHAMEKCLAKFFKAIAGYKGTLISNSRTRDVLIPLFHQVLTGYKSLIPDFNAFLNQLPADDQRVLRSTYNL</sequence>
<keyword evidence="5" id="KW-0653">Protein transport</keyword>
<dbReference type="Gene3D" id="1.25.10.10">
    <property type="entry name" value="Leucine-rich Repeat Variant"/>
    <property type="match status" value="2"/>
</dbReference>
<dbReference type="AlphaFoldDB" id="A0A9P8I987"/>
<evidence type="ECO:0000256" key="3">
    <source>
        <dbReference type="ARBA" id="ARBA00022490"/>
    </source>
</evidence>